<dbReference type="InterPro" id="IPR042566">
    <property type="entry name" value="L1_C"/>
</dbReference>
<name>A0AAW1FNZ0_ZOAVI</name>
<feature type="region of interest" description="Disordered" evidence="1">
    <location>
        <begin position="98"/>
        <end position="138"/>
    </location>
</feature>
<feature type="compositionally biased region" description="Basic and acidic residues" evidence="1">
    <location>
        <begin position="123"/>
        <end position="138"/>
    </location>
</feature>
<comment type="caution">
    <text evidence="2">The sequence shown here is derived from an EMBL/GenBank/DDBJ whole genome shotgun (WGS) entry which is preliminary data.</text>
</comment>
<organism evidence="2 3">
    <name type="scientific">Zoarces viviparus</name>
    <name type="common">Viviparous eelpout</name>
    <name type="synonym">Blennius viviparus</name>
    <dbReference type="NCBI Taxonomy" id="48416"/>
    <lineage>
        <taxon>Eukaryota</taxon>
        <taxon>Metazoa</taxon>
        <taxon>Chordata</taxon>
        <taxon>Craniata</taxon>
        <taxon>Vertebrata</taxon>
        <taxon>Euteleostomi</taxon>
        <taxon>Actinopterygii</taxon>
        <taxon>Neopterygii</taxon>
        <taxon>Teleostei</taxon>
        <taxon>Neoteleostei</taxon>
        <taxon>Acanthomorphata</taxon>
        <taxon>Eupercaria</taxon>
        <taxon>Perciformes</taxon>
        <taxon>Cottioidei</taxon>
        <taxon>Zoarcales</taxon>
        <taxon>Zoarcidae</taxon>
        <taxon>Zoarcinae</taxon>
        <taxon>Zoarces</taxon>
    </lineage>
</organism>
<keyword evidence="3" id="KW-1185">Reference proteome</keyword>
<dbReference type="Gene3D" id="3.30.250.20">
    <property type="entry name" value="L1 transposable element, C-terminal domain"/>
    <property type="match status" value="1"/>
</dbReference>
<evidence type="ECO:0000313" key="2">
    <source>
        <dbReference type="EMBL" id="KAK9535893.1"/>
    </source>
</evidence>
<dbReference type="Proteomes" id="UP001488805">
    <property type="component" value="Unassembled WGS sequence"/>
</dbReference>
<dbReference type="AlphaFoldDB" id="A0AAW1FNZ0"/>
<sequence length="138" mass="16152">MKQSQDLFQRFDIKDKILKAAWANKITYEGKVVAFAHDHPTDVNNTLKEYKDIKKILKEKQIRFQTPYPARIRIHWGNGPRIYNNATEAAEDMRTRGYSLDLPQTPDTSWDQKLTQGAHWSRKTGDGIGRVRERSKEH</sequence>
<proteinExistence type="predicted"/>
<gene>
    <name evidence="2" type="ORF">VZT92_008244</name>
</gene>
<reference evidence="2 3" key="1">
    <citation type="journal article" date="2024" name="Genome Biol. Evol.">
        <title>Chromosome-level genome assembly of the viviparous eelpout Zoarces viviparus.</title>
        <authorList>
            <person name="Fuhrmann N."/>
            <person name="Brasseur M.V."/>
            <person name="Bakowski C.E."/>
            <person name="Podsiadlowski L."/>
            <person name="Prost S."/>
            <person name="Krehenwinkel H."/>
            <person name="Mayer C."/>
        </authorList>
    </citation>
    <scope>NUCLEOTIDE SEQUENCE [LARGE SCALE GENOMIC DNA]</scope>
    <source>
        <strain evidence="2">NO-MEL_2022_Ind0_liver</strain>
    </source>
</reference>
<protein>
    <submittedName>
        <fullName evidence="2">Uncharacterized protein</fullName>
    </submittedName>
</protein>
<dbReference type="EMBL" id="JBCEZU010000056">
    <property type="protein sequence ID" value="KAK9535893.1"/>
    <property type="molecule type" value="Genomic_DNA"/>
</dbReference>
<feature type="compositionally biased region" description="Polar residues" evidence="1">
    <location>
        <begin position="105"/>
        <end position="115"/>
    </location>
</feature>
<accession>A0AAW1FNZ0</accession>
<evidence type="ECO:0000313" key="3">
    <source>
        <dbReference type="Proteomes" id="UP001488805"/>
    </source>
</evidence>
<evidence type="ECO:0000256" key="1">
    <source>
        <dbReference type="SAM" id="MobiDB-lite"/>
    </source>
</evidence>